<comment type="similarity">
    <text evidence="5 6">Belongs to the imidazoleglycerol-phosphate dehydratase family.</text>
</comment>
<dbReference type="Gene3D" id="3.30.230.40">
    <property type="entry name" value="Imidazole glycerol phosphate dehydratase, domain 1"/>
    <property type="match status" value="2"/>
</dbReference>
<accession>A0A0D8HEW1</accession>
<dbReference type="PROSITE" id="PS00955">
    <property type="entry name" value="IGP_DEHYDRATASE_2"/>
    <property type="match status" value="1"/>
</dbReference>
<dbReference type="RefSeq" id="WP_052606510.1">
    <property type="nucleotide sequence ID" value="NZ_JXYS01000088.1"/>
</dbReference>
<dbReference type="InterPro" id="IPR000807">
    <property type="entry name" value="ImidazoleglycerolP_deHydtase"/>
</dbReference>
<dbReference type="PATRIC" id="fig|1280514.3.peg.3717"/>
<dbReference type="EMBL" id="JXYS01000088">
    <property type="protein sequence ID" value="KJF16327.1"/>
    <property type="molecule type" value="Genomic_DNA"/>
</dbReference>
<protein>
    <recommendedName>
        <fullName evidence="5 6">Imidazoleglycerol-phosphate dehydratase</fullName>
        <shortName evidence="5">IGPD</shortName>
        <ecNumber evidence="5 6">4.2.1.19</ecNumber>
    </recommendedName>
</protein>
<evidence type="ECO:0000256" key="6">
    <source>
        <dbReference type="RuleBase" id="RU000599"/>
    </source>
</evidence>
<dbReference type="UniPathway" id="UPA00031">
    <property type="reaction ID" value="UER00011"/>
</dbReference>
<dbReference type="PANTHER" id="PTHR23133">
    <property type="entry name" value="IMIDAZOLEGLYCEROL-PHOSPHATE DEHYDRATASE HIS7"/>
    <property type="match status" value="1"/>
</dbReference>
<dbReference type="FunFam" id="3.30.230.40:FF:000003">
    <property type="entry name" value="Imidazoleglycerol-phosphate dehydratase HisB"/>
    <property type="match status" value="1"/>
</dbReference>
<evidence type="ECO:0000256" key="3">
    <source>
        <dbReference type="ARBA" id="ARBA00023102"/>
    </source>
</evidence>
<evidence type="ECO:0000256" key="4">
    <source>
        <dbReference type="ARBA" id="ARBA00023239"/>
    </source>
</evidence>
<dbReference type="OrthoDB" id="9790411at2"/>
<proteinExistence type="inferred from homology"/>
<dbReference type="AlphaFoldDB" id="A0A0D8HEW1"/>
<dbReference type="Proteomes" id="UP000032360">
    <property type="component" value="Unassembled WGS sequence"/>
</dbReference>
<comment type="caution">
    <text evidence="7">The sequence shown here is derived from an EMBL/GenBank/DDBJ whole genome shotgun (WGS) entry which is preliminary data.</text>
</comment>
<evidence type="ECO:0000256" key="1">
    <source>
        <dbReference type="ARBA" id="ARBA00005047"/>
    </source>
</evidence>
<evidence type="ECO:0000313" key="8">
    <source>
        <dbReference type="Proteomes" id="UP000032360"/>
    </source>
</evidence>
<keyword evidence="3 5" id="KW-0368">Histidine biosynthesis</keyword>
<comment type="pathway">
    <text evidence="1 5 6">Amino-acid biosynthesis; L-histidine biosynthesis; L-histidine from 5-phospho-alpha-D-ribose 1-diphosphate: step 6/9.</text>
</comment>
<keyword evidence="5" id="KW-0963">Cytoplasm</keyword>
<dbReference type="SUPFAM" id="SSF54211">
    <property type="entry name" value="Ribosomal protein S5 domain 2-like"/>
    <property type="match status" value="2"/>
</dbReference>
<sequence length="208" mass="22368">MSTIDGLDEGRVARAGSCRRVTKETSIEASIVIDGSGSSEIDTMIPFFDHMLTQLSKHSSCDISISAKGDIEVDAHHLVEDVGIVLGTIFAEALGDKMGVSRFSSLTLPLDEALVEVSLDLSGRPYLYYGIDFPSSNPLGSPPFDPCLAEEFFRAFCFAGRFCLHLDLRRGKNAHHILEATFKGVARAILMAAARTSMGVPSTKGVLA</sequence>
<dbReference type="PROSITE" id="PS00954">
    <property type="entry name" value="IGP_DEHYDRATASE_1"/>
    <property type="match status" value="1"/>
</dbReference>
<evidence type="ECO:0000313" key="7">
    <source>
        <dbReference type="EMBL" id="KJF16327.1"/>
    </source>
</evidence>
<keyword evidence="2 5" id="KW-0028">Amino-acid biosynthesis</keyword>
<comment type="catalytic activity">
    <reaction evidence="5 6">
        <text>D-erythro-1-(imidazol-4-yl)glycerol 3-phosphate = 3-(imidazol-4-yl)-2-oxopropyl phosphate + H2O</text>
        <dbReference type="Rhea" id="RHEA:11040"/>
        <dbReference type="ChEBI" id="CHEBI:15377"/>
        <dbReference type="ChEBI" id="CHEBI:57766"/>
        <dbReference type="ChEBI" id="CHEBI:58278"/>
        <dbReference type="EC" id="4.2.1.19"/>
    </reaction>
</comment>
<organism evidence="7 8">
    <name type="scientific">Acidithrix ferrooxidans</name>
    <dbReference type="NCBI Taxonomy" id="1280514"/>
    <lineage>
        <taxon>Bacteria</taxon>
        <taxon>Bacillati</taxon>
        <taxon>Actinomycetota</taxon>
        <taxon>Acidimicrobiia</taxon>
        <taxon>Acidimicrobiales</taxon>
        <taxon>Acidimicrobiaceae</taxon>
        <taxon>Acidithrix</taxon>
    </lineage>
</organism>
<reference evidence="7 8" key="1">
    <citation type="submission" date="2015-01" db="EMBL/GenBank/DDBJ databases">
        <title>Draft genome of the acidophilic iron oxidizer Acidithrix ferrooxidans strain Py-F3.</title>
        <authorList>
            <person name="Poehlein A."/>
            <person name="Eisen S."/>
            <person name="Schloemann M."/>
            <person name="Johnson B.D."/>
            <person name="Daniel R."/>
            <person name="Muehling M."/>
        </authorList>
    </citation>
    <scope>NUCLEOTIDE SEQUENCE [LARGE SCALE GENOMIC DNA]</scope>
    <source>
        <strain evidence="7 8">Py-F3</strain>
    </source>
</reference>
<dbReference type="Pfam" id="PF00475">
    <property type="entry name" value="IGPD"/>
    <property type="match status" value="1"/>
</dbReference>
<dbReference type="HAMAP" id="MF_00076">
    <property type="entry name" value="HisB"/>
    <property type="match status" value="1"/>
</dbReference>
<name>A0A0D8HEW1_9ACTN</name>
<keyword evidence="4 5" id="KW-0456">Lyase</keyword>
<dbReference type="InterPro" id="IPR038494">
    <property type="entry name" value="IGPD_sf"/>
</dbReference>
<dbReference type="PANTHER" id="PTHR23133:SF2">
    <property type="entry name" value="IMIDAZOLEGLYCEROL-PHOSPHATE DEHYDRATASE"/>
    <property type="match status" value="1"/>
</dbReference>
<dbReference type="GO" id="GO:0005737">
    <property type="term" value="C:cytoplasm"/>
    <property type="evidence" value="ECO:0007669"/>
    <property type="project" value="UniProtKB-SubCell"/>
</dbReference>
<dbReference type="InterPro" id="IPR020565">
    <property type="entry name" value="ImidazoleglycerP_deHydtase_CS"/>
</dbReference>
<dbReference type="NCBIfam" id="NF002114">
    <property type="entry name" value="PRK00951.2-4"/>
    <property type="match status" value="1"/>
</dbReference>
<gene>
    <name evidence="5 7" type="primary">hisB</name>
    <name evidence="7" type="ORF">AXFE_28300</name>
</gene>
<evidence type="ECO:0000256" key="2">
    <source>
        <dbReference type="ARBA" id="ARBA00022605"/>
    </source>
</evidence>
<dbReference type="InterPro" id="IPR020568">
    <property type="entry name" value="Ribosomal_Su5_D2-typ_SF"/>
</dbReference>
<dbReference type="GO" id="GO:0000105">
    <property type="term" value="P:L-histidine biosynthetic process"/>
    <property type="evidence" value="ECO:0007669"/>
    <property type="project" value="UniProtKB-UniRule"/>
</dbReference>
<evidence type="ECO:0000256" key="5">
    <source>
        <dbReference type="HAMAP-Rule" id="MF_00076"/>
    </source>
</evidence>
<dbReference type="EC" id="4.2.1.19" evidence="5 6"/>
<comment type="subcellular location">
    <subcellularLocation>
        <location evidence="5 6">Cytoplasm</location>
    </subcellularLocation>
</comment>
<dbReference type="STRING" id="1280514.AXFE_28300"/>
<dbReference type="GO" id="GO:0004424">
    <property type="term" value="F:imidazoleglycerol-phosphate dehydratase activity"/>
    <property type="evidence" value="ECO:0007669"/>
    <property type="project" value="UniProtKB-UniRule"/>
</dbReference>
<dbReference type="CDD" id="cd07914">
    <property type="entry name" value="IGPD"/>
    <property type="match status" value="1"/>
</dbReference>
<keyword evidence="8" id="KW-1185">Reference proteome</keyword>
<dbReference type="NCBIfam" id="NF002111">
    <property type="entry name" value="PRK00951.2-1"/>
    <property type="match status" value="1"/>
</dbReference>